<dbReference type="EMBL" id="AP018495">
    <property type="protein sequence ID" value="BBI30277.1"/>
    <property type="molecule type" value="Genomic_DNA"/>
</dbReference>
<accession>A0A3T1CWR4</accession>
<evidence type="ECO:0000313" key="2">
    <source>
        <dbReference type="Proteomes" id="UP001161669"/>
    </source>
</evidence>
<dbReference type="KEGG" id="vg:80540629"/>
<name>A0A3T1CWR4_9VIRU</name>
<protein>
    <submittedName>
        <fullName evidence="1">Uncharacterized protein</fullName>
    </submittedName>
</protein>
<evidence type="ECO:0000313" key="1">
    <source>
        <dbReference type="EMBL" id="BBI30277.1"/>
    </source>
</evidence>
<sequence length="270" mass="31138">MHEKDAPQLQTQNGMDMLPAEILWIVVHSSGLSVSDTARLALATNREIWALHDDHVDAWLAAAVCRTPEWIRRHQVVQYARSRWWDYAWWGRPRQGPEPTRQRLQESLAMYVPRIERAVLSEEAVAEFVELRWDRSRCIVEDMATGQGNLCDQLRALERPGELILVDWEGDPPELVIGGMRAGTPRNMPIASVLMYHDVKRVAGDDSRRRMRLTIISKTTIAELEGHVIQRLADAGLTLDQYDGHRWHWRSGKWNIGVCRMGMFAQTYSY</sequence>
<organism evidence="1 2">
    <name type="scientific">Acanthamoeba castellanii medusavirus J1</name>
    <dbReference type="NCBI Taxonomy" id="3114988"/>
    <lineage>
        <taxon>Viruses</taxon>
        <taxon>Varidnaviria</taxon>
        <taxon>Bamfordvirae</taxon>
        <taxon>Nucleocytoviricota</taxon>
        <taxon>Megaviricetes</taxon>
        <taxon>Mamonoviridae</taxon>
        <taxon>Medusavirus</taxon>
        <taxon>Medusavirus medusae</taxon>
    </lineage>
</organism>
<keyword evidence="2" id="KW-1185">Reference proteome</keyword>
<proteinExistence type="predicted"/>
<dbReference type="Proteomes" id="UP001161669">
    <property type="component" value="Segment"/>
</dbReference>
<reference evidence="2" key="1">
    <citation type="journal article" date="2019" name="J. Virol.">
        <title>Medusavirus, a novel large DNA virus discovered from hot spring water.</title>
        <authorList>
            <person name="Yoshikawa G."/>
            <person name="Blanc-Mathieu R."/>
            <person name="Song C."/>
            <person name="Kayama Y."/>
            <person name="Mochizuki T."/>
            <person name="Murata K."/>
            <person name="Ogata H."/>
            <person name="Takemura M."/>
        </authorList>
    </citation>
    <scope>NUCLEOTIDE SEQUENCE [LARGE SCALE GENOMIC DNA]</scope>
</reference>